<proteinExistence type="predicted"/>
<evidence type="ECO:0000256" key="4">
    <source>
        <dbReference type="ARBA" id="ARBA00022679"/>
    </source>
</evidence>
<keyword evidence="5" id="KW-0547">Nucleotide-binding</keyword>
<dbReference type="AlphaFoldDB" id="A0A6J5U3L5"/>
<gene>
    <name evidence="9" type="ORF">CURHAP_LOCUS17088</name>
</gene>
<dbReference type="InterPro" id="IPR001245">
    <property type="entry name" value="Ser-Thr/Tyr_kinase_cat_dom"/>
</dbReference>
<organism evidence="9 10">
    <name type="scientific">Prunus armeniaca</name>
    <name type="common">Apricot</name>
    <name type="synonym">Armeniaca vulgaris</name>
    <dbReference type="NCBI Taxonomy" id="36596"/>
    <lineage>
        <taxon>Eukaryota</taxon>
        <taxon>Viridiplantae</taxon>
        <taxon>Streptophyta</taxon>
        <taxon>Embryophyta</taxon>
        <taxon>Tracheophyta</taxon>
        <taxon>Spermatophyta</taxon>
        <taxon>Magnoliopsida</taxon>
        <taxon>eudicotyledons</taxon>
        <taxon>Gunneridae</taxon>
        <taxon>Pentapetalae</taxon>
        <taxon>rosids</taxon>
        <taxon>fabids</taxon>
        <taxon>Rosales</taxon>
        <taxon>Rosaceae</taxon>
        <taxon>Amygdaloideae</taxon>
        <taxon>Amygdaleae</taxon>
        <taxon>Prunus</taxon>
    </lineage>
</organism>
<dbReference type="InterPro" id="IPR050823">
    <property type="entry name" value="Plant_Ser_Thr_Prot_Kinase"/>
</dbReference>
<keyword evidence="6" id="KW-0418">Kinase</keyword>
<keyword evidence="3" id="KW-0472">Membrane</keyword>
<dbReference type="Pfam" id="PF07714">
    <property type="entry name" value="PK_Tyr_Ser-Thr"/>
    <property type="match status" value="1"/>
</dbReference>
<evidence type="ECO:0000256" key="6">
    <source>
        <dbReference type="ARBA" id="ARBA00022777"/>
    </source>
</evidence>
<evidence type="ECO:0000256" key="7">
    <source>
        <dbReference type="ARBA" id="ARBA00022840"/>
    </source>
</evidence>
<dbReference type="SUPFAM" id="SSF56112">
    <property type="entry name" value="Protein kinase-like (PK-like)"/>
    <property type="match status" value="1"/>
</dbReference>
<dbReference type="GO" id="GO:0005524">
    <property type="term" value="F:ATP binding"/>
    <property type="evidence" value="ECO:0007669"/>
    <property type="project" value="UniProtKB-KW"/>
</dbReference>
<dbReference type="GO" id="GO:0005886">
    <property type="term" value="C:plasma membrane"/>
    <property type="evidence" value="ECO:0007669"/>
    <property type="project" value="UniProtKB-SubCell"/>
</dbReference>
<dbReference type="InterPro" id="IPR011009">
    <property type="entry name" value="Kinase-like_dom_sf"/>
</dbReference>
<protein>
    <recommendedName>
        <fullName evidence="2">non-specific serine/threonine protein kinase</fullName>
        <ecNumber evidence="2">2.7.11.1</ecNumber>
    </recommendedName>
</protein>
<name>A0A6J5U3L5_PRUAR</name>
<sequence length="314" mass="34733">MVILVLRQPSTTYFFTSVSSAFQELSVSPSCSLVDFLTFFFTPSTGFFLYHCFGFNELKTATRNFRRDNMVGEGGFGLVFKEWIDENSLTAAKSGTGMAIAVKRLNKEGLHGQKEWMAEVNAIGKLHHPNLVRLIGYCLQDSCRFLAVFSVSTAPMEPSHQIALGAAKGLAFLHSVEAKVIYGNFKTPKILLDSNYNAKLSGYGLAKEGLQGYSMLQLSDCSCSNSSKFYHEEEDLRPEGDVYSFGVVLLEILSGRRALEANRPSGEQDLVQHARSAKKCKLHQLFDARIEGQCSSDEARKALNLAMKCLSTDS</sequence>
<dbReference type="EC" id="2.7.11.1" evidence="2"/>
<evidence type="ECO:0000259" key="8">
    <source>
        <dbReference type="PROSITE" id="PS50011"/>
    </source>
</evidence>
<dbReference type="PANTHER" id="PTHR45621">
    <property type="entry name" value="OS01G0588500 PROTEIN-RELATED"/>
    <property type="match status" value="1"/>
</dbReference>
<keyword evidence="7" id="KW-0067">ATP-binding</keyword>
<dbReference type="PROSITE" id="PS50011">
    <property type="entry name" value="PROTEIN_KINASE_DOM"/>
    <property type="match status" value="1"/>
</dbReference>
<dbReference type="Gene3D" id="3.30.200.20">
    <property type="entry name" value="Phosphorylase Kinase, domain 1"/>
    <property type="match status" value="1"/>
</dbReference>
<dbReference type="Proteomes" id="UP000507222">
    <property type="component" value="Unassembled WGS sequence"/>
</dbReference>
<accession>A0A6J5U3L5</accession>
<feature type="domain" description="Protein kinase" evidence="8">
    <location>
        <begin position="65"/>
        <end position="314"/>
    </location>
</feature>
<comment type="subcellular location">
    <subcellularLocation>
        <location evidence="1">Cell membrane</location>
    </subcellularLocation>
</comment>
<keyword evidence="4" id="KW-0808">Transferase</keyword>
<dbReference type="EMBL" id="CAEKDK010000002">
    <property type="protein sequence ID" value="CAB4270796.1"/>
    <property type="molecule type" value="Genomic_DNA"/>
</dbReference>
<evidence type="ECO:0000313" key="10">
    <source>
        <dbReference type="Proteomes" id="UP000507222"/>
    </source>
</evidence>
<keyword evidence="3" id="KW-1003">Cell membrane</keyword>
<dbReference type="Gene3D" id="1.10.510.10">
    <property type="entry name" value="Transferase(Phosphotransferase) domain 1"/>
    <property type="match status" value="1"/>
</dbReference>
<evidence type="ECO:0000256" key="2">
    <source>
        <dbReference type="ARBA" id="ARBA00012513"/>
    </source>
</evidence>
<dbReference type="GO" id="GO:0004674">
    <property type="term" value="F:protein serine/threonine kinase activity"/>
    <property type="evidence" value="ECO:0007669"/>
    <property type="project" value="UniProtKB-EC"/>
</dbReference>
<evidence type="ECO:0000256" key="3">
    <source>
        <dbReference type="ARBA" id="ARBA00022475"/>
    </source>
</evidence>
<reference evidence="9 10" key="1">
    <citation type="submission" date="2020-05" db="EMBL/GenBank/DDBJ databases">
        <authorList>
            <person name="Campoy J."/>
            <person name="Schneeberger K."/>
            <person name="Spophaly S."/>
        </authorList>
    </citation>
    <scope>NUCLEOTIDE SEQUENCE [LARGE SCALE GENOMIC DNA]</scope>
    <source>
        <strain evidence="9">PruArmRojPasFocal</strain>
    </source>
</reference>
<dbReference type="InterPro" id="IPR000719">
    <property type="entry name" value="Prot_kinase_dom"/>
</dbReference>
<evidence type="ECO:0000313" key="9">
    <source>
        <dbReference type="EMBL" id="CAB4270796.1"/>
    </source>
</evidence>
<evidence type="ECO:0000256" key="1">
    <source>
        <dbReference type="ARBA" id="ARBA00004236"/>
    </source>
</evidence>
<dbReference type="FunFam" id="3.30.200.20:FF:000228">
    <property type="entry name" value="Serine/threonine-protein kinase BIK1"/>
    <property type="match status" value="1"/>
</dbReference>
<evidence type="ECO:0000256" key="5">
    <source>
        <dbReference type="ARBA" id="ARBA00022741"/>
    </source>
</evidence>